<dbReference type="RefSeq" id="WP_310769780.1">
    <property type="nucleotide sequence ID" value="NZ_CP134050.1"/>
</dbReference>
<sequence length="119" mass="13369">MDNDKQKKKELENIAIDGTLPHQISAPDFKNSSRSIQKPFVNEFGVVIGDSLYNSGDSPINSWSTETDPSIMSGDQWVHPTNDIGWNTVENRELLEDNQEGYDGARFMHPTLDVSKSKD</sequence>
<feature type="region of interest" description="Disordered" evidence="1">
    <location>
        <begin position="99"/>
        <end position="119"/>
    </location>
</feature>
<proteinExistence type="predicted"/>
<feature type="compositionally biased region" description="Basic and acidic residues" evidence="1">
    <location>
        <begin position="1"/>
        <end position="12"/>
    </location>
</feature>
<dbReference type="Proteomes" id="UP001256827">
    <property type="component" value="Chromosome"/>
</dbReference>
<feature type="region of interest" description="Disordered" evidence="1">
    <location>
        <begin position="1"/>
        <end position="32"/>
    </location>
</feature>
<keyword evidence="3" id="KW-1185">Reference proteome</keyword>
<organism evidence="2 3">
    <name type="scientific">Brevibacillus brevis</name>
    <name type="common">Bacillus brevis</name>
    <dbReference type="NCBI Taxonomy" id="1393"/>
    <lineage>
        <taxon>Bacteria</taxon>
        <taxon>Bacillati</taxon>
        <taxon>Bacillota</taxon>
        <taxon>Bacilli</taxon>
        <taxon>Bacillales</taxon>
        <taxon>Paenibacillaceae</taxon>
        <taxon>Brevibacillus</taxon>
    </lineage>
</organism>
<dbReference type="EMBL" id="CP134050">
    <property type="protein sequence ID" value="WNC15738.1"/>
    <property type="molecule type" value="Genomic_DNA"/>
</dbReference>
<gene>
    <name evidence="2" type="ORF">RGB73_05225</name>
</gene>
<evidence type="ECO:0000313" key="2">
    <source>
        <dbReference type="EMBL" id="WNC15738.1"/>
    </source>
</evidence>
<accession>A0ABY9T758</accession>
<protein>
    <submittedName>
        <fullName evidence="2">DUF3905 domain-containing protein</fullName>
    </submittedName>
</protein>
<dbReference type="InterPro" id="IPR024999">
    <property type="entry name" value="DUF3905"/>
</dbReference>
<dbReference type="Pfam" id="PF13045">
    <property type="entry name" value="DUF3905"/>
    <property type="match status" value="1"/>
</dbReference>
<name>A0ABY9T758_BREBE</name>
<evidence type="ECO:0000313" key="3">
    <source>
        <dbReference type="Proteomes" id="UP001256827"/>
    </source>
</evidence>
<evidence type="ECO:0000256" key="1">
    <source>
        <dbReference type="SAM" id="MobiDB-lite"/>
    </source>
</evidence>
<reference evidence="2 3" key="1">
    <citation type="submission" date="2023-09" db="EMBL/GenBank/DDBJ databases">
        <title>Complete Genome and Methylome dissection of Bacillus brevis NEB573 original source of BbsI restriction endonuclease.</title>
        <authorList>
            <person name="Fomenkov A."/>
            <person name="Roberts R.D."/>
        </authorList>
    </citation>
    <scope>NUCLEOTIDE SEQUENCE [LARGE SCALE GENOMIC DNA]</scope>
    <source>
        <strain evidence="2 3">NEB573</strain>
    </source>
</reference>